<dbReference type="OrthoDB" id="1683339at2"/>
<evidence type="ECO:0000313" key="1">
    <source>
        <dbReference type="EMBL" id="SMC86757.1"/>
    </source>
</evidence>
<keyword evidence="2" id="KW-1185">Reference proteome</keyword>
<evidence type="ECO:0000313" key="2">
    <source>
        <dbReference type="Proteomes" id="UP000192738"/>
    </source>
</evidence>
<dbReference type="RefSeq" id="WP_084576295.1">
    <property type="nucleotide sequence ID" value="NZ_CP155572.1"/>
</dbReference>
<reference evidence="1 2" key="1">
    <citation type="submission" date="2017-04" db="EMBL/GenBank/DDBJ databases">
        <authorList>
            <person name="Afonso C.L."/>
            <person name="Miller P.J."/>
            <person name="Scott M.A."/>
            <person name="Spackman E."/>
            <person name="Goraichik I."/>
            <person name="Dimitrov K.M."/>
            <person name="Suarez D.L."/>
            <person name="Swayne D.E."/>
        </authorList>
    </citation>
    <scope>NUCLEOTIDE SEQUENCE [LARGE SCALE GENOMIC DNA]</scope>
    <source>
        <strain evidence="1 2">DSM 5090</strain>
    </source>
</reference>
<organism evidence="1 2">
    <name type="scientific">Sporomusa malonica</name>
    <dbReference type="NCBI Taxonomy" id="112901"/>
    <lineage>
        <taxon>Bacteria</taxon>
        <taxon>Bacillati</taxon>
        <taxon>Bacillota</taxon>
        <taxon>Negativicutes</taxon>
        <taxon>Selenomonadales</taxon>
        <taxon>Sporomusaceae</taxon>
        <taxon>Sporomusa</taxon>
    </lineage>
</organism>
<dbReference type="Proteomes" id="UP000192738">
    <property type="component" value="Unassembled WGS sequence"/>
</dbReference>
<name>A0A1W2CNE1_9FIRM</name>
<accession>A0A1W2CNE1</accession>
<dbReference type="EMBL" id="FWXI01000011">
    <property type="protein sequence ID" value="SMC86757.1"/>
    <property type="molecule type" value="Genomic_DNA"/>
</dbReference>
<dbReference type="STRING" id="112901.SAMN04488500_11143"/>
<protein>
    <submittedName>
        <fullName evidence="1">Uncharacterized protein</fullName>
    </submittedName>
</protein>
<dbReference type="AlphaFoldDB" id="A0A1W2CNE1"/>
<gene>
    <name evidence="1" type="ORF">SAMN04488500_11143</name>
</gene>
<proteinExistence type="predicted"/>
<sequence>MLKSDFQDILRTFIYTNLPALMNPMSSVVIVTNAPPTSATPDTDTIVVTPEVLSVLQTYVLNNFPNLNLPSDIQAVAKQFFALNTTVNDTFTVSQ</sequence>